<dbReference type="InterPro" id="IPR036165">
    <property type="entry name" value="YefM-like_sf"/>
</dbReference>
<gene>
    <name evidence="2" type="ORF">MNBD_CHLOROFLEXI01-2852</name>
</gene>
<dbReference type="InterPro" id="IPR006442">
    <property type="entry name" value="Antitoxin_Phd/YefM"/>
</dbReference>
<evidence type="ECO:0000313" key="2">
    <source>
        <dbReference type="EMBL" id="VAW43414.1"/>
    </source>
</evidence>
<comment type="similarity">
    <text evidence="1">Belongs to the phD/YefM antitoxin family.</text>
</comment>
<dbReference type="SUPFAM" id="SSF143120">
    <property type="entry name" value="YefM-like"/>
    <property type="match status" value="1"/>
</dbReference>
<proteinExistence type="inferred from homology"/>
<dbReference type="EMBL" id="UOEU01001078">
    <property type="protein sequence ID" value="VAW43414.1"/>
    <property type="molecule type" value="Genomic_DNA"/>
</dbReference>
<evidence type="ECO:0000256" key="1">
    <source>
        <dbReference type="ARBA" id="ARBA00009981"/>
    </source>
</evidence>
<dbReference type="NCBIfam" id="TIGR01552">
    <property type="entry name" value="phd_fam"/>
    <property type="match status" value="1"/>
</dbReference>
<evidence type="ECO:0008006" key="3">
    <source>
        <dbReference type="Google" id="ProtNLM"/>
    </source>
</evidence>
<protein>
    <recommendedName>
        <fullName evidence="3">Antitoxin</fullName>
    </recommendedName>
</protein>
<dbReference type="Gene3D" id="3.40.1620.10">
    <property type="entry name" value="YefM-like domain"/>
    <property type="match status" value="1"/>
</dbReference>
<accession>A0A3B0WIN0</accession>
<sequence length="84" mass="9384">MQITNISDAKASVSKLIERVLRGEEIVIGKAGKPVAKLVPYDLKTEPRQLGVGQWKGKIWMADDFNELPEEILQLFTGEAEESE</sequence>
<dbReference type="AlphaFoldDB" id="A0A3B0WIN0"/>
<organism evidence="2">
    <name type="scientific">hydrothermal vent metagenome</name>
    <dbReference type="NCBI Taxonomy" id="652676"/>
    <lineage>
        <taxon>unclassified sequences</taxon>
        <taxon>metagenomes</taxon>
        <taxon>ecological metagenomes</taxon>
    </lineage>
</organism>
<reference evidence="2" key="1">
    <citation type="submission" date="2018-06" db="EMBL/GenBank/DDBJ databases">
        <authorList>
            <person name="Zhirakovskaya E."/>
        </authorList>
    </citation>
    <scope>NUCLEOTIDE SEQUENCE</scope>
</reference>
<dbReference type="Pfam" id="PF02604">
    <property type="entry name" value="PhdYeFM_antitox"/>
    <property type="match status" value="1"/>
</dbReference>
<name>A0A3B0WIN0_9ZZZZ</name>